<dbReference type="EMBL" id="JAUUDS010000008">
    <property type="protein sequence ID" value="MDP1028257.1"/>
    <property type="molecule type" value="Genomic_DNA"/>
</dbReference>
<gene>
    <name evidence="2" type="ORF">Q5H91_13615</name>
</gene>
<reference evidence="2 3" key="1">
    <citation type="submission" date="2023-07" db="EMBL/GenBank/DDBJ databases">
        <authorList>
            <person name="Kim M.K."/>
        </authorList>
    </citation>
    <scope>NUCLEOTIDE SEQUENCE [LARGE SCALE GENOMIC DNA]</scope>
    <source>
        <strain evidence="2 3">KR1UV-12</strain>
    </source>
</reference>
<organism evidence="2 3">
    <name type="scientific">Sphingomonas aurea</name>
    <dbReference type="NCBI Taxonomy" id="3063994"/>
    <lineage>
        <taxon>Bacteria</taxon>
        <taxon>Pseudomonadati</taxon>
        <taxon>Pseudomonadota</taxon>
        <taxon>Alphaproteobacteria</taxon>
        <taxon>Sphingomonadales</taxon>
        <taxon>Sphingomonadaceae</taxon>
        <taxon>Sphingomonas</taxon>
    </lineage>
</organism>
<accession>A0ABT9EMS6</accession>
<proteinExistence type="predicted"/>
<feature type="signal peptide" evidence="1">
    <location>
        <begin position="1"/>
        <end position="21"/>
    </location>
</feature>
<evidence type="ECO:0000256" key="1">
    <source>
        <dbReference type="SAM" id="SignalP"/>
    </source>
</evidence>
<evidence type="ECO:0000313" key="2">
    <source>
        <dbReference type="EMBL" id="MDP1028257.1"/>
    </source>
</evidence>
<evidence type="ECO:0000313" key="3">
    <source>
        <dbReference type="Proteomes" id="UP001230685"/>
    </source>
</evidence>
<comment type="caution">
    <text evidence="2">The sequence shown here is derived from an EMBL/GenBank/DDBJ whole genome shotgun (WGS) entry which is preliminary data.</text>
</comment>
<feature type="chain" id="PRO_5045409155" evidence="1">
    <location>
        <begin position="22"/>
        <end position="351"/>
    </location>
</feature>
<protein>
    <submittedName>
        <fullName evidence="2">Uncharacterized protein</fullName>
    </submittedName>
</protein>
<dbReference type="RefSeq" id="WP_305173977.1">
    <property type="nucleotide sequence ID" value="NZ_JAUUDS010000008.1"/>
</dbReference>
<sequence>MRGAALIAITVAALVIAPAAAQRTLDVPATARWRHAETGVTLPPRLETMARLKLTDTTDTEADVTIGYESDDHTLLGTVFIFRSALPNAAIWLDRSDVAIRQRDLFAGATPTTPAPVAFVPPFGGAASGLRQTYRTGGGAYRATSVAMIPLDGWLLAIRLSAKTLDPAMLDTAMDRVVAAIGRPAKPVPPQPASTPVADCATPLAFGHAKPVKADMGDALLGSLMGIAAASEQAKQASQPAPVPAATPLCRDPSSTIRYGIYHGEGTGYRMALGDAGRVVDVSLSLSGQIDAGKAGQMLVTLDDVDGTILTFGTFSALPRPAQVMTMIEHGKPIGSRQTRPGRVEFTLPRK</sequence>
<name>A0ABT9EMS6_9SPHN</name>
<keyword evidence="3" id="KW-1185">Reference proteome</keyword>
<dbReference type="Proteomes" id="UP001230685">
    <property type="component" value="Unassembled WGS sequence"/>
</dbReference>
<keyword evidence="1" id="KW-0732">Signal</keyword>